<dbReference type="Pfam" id="PF01546">
    <property type="entry name" value="Peptidase_M20"/>
    <property type="match status" value="1"/>
</dbReference>
<dbReference type="InterPro" id="IPR017144">
    <property type="entry name" value="Xaa-Arg_dipeptidase"/>
</dbReference>
<evidence type="ECO:0000259" key="2">
    <source>
        <dbReference type="Pfam" id="PF07687"/>
    </source>
</evidence>
<dbReference type="Pfam" id="PF07687">
    <property type="entry name" value="M20_dimer"/>
    <property type="match status" value="1"/>
</dbReference>
<dbReference type="NCBIfam" id="TIGR01891">
    <property type="entry name" value="amidohydrolases"/>
    <property type="match status" value="1"/>
</dbReference>
<reference evidence="3" key="1">
    <citation type="submission" date="2020-10" db="EMBL/GenBank/DDBJ databases">
        <authorList>
            <person name="Gilroy R."/>
        </authorList>
    </citation>
    <scope>NUCLEOTIDE SEQUENCE</scope>
    <source>
        <strain evidence="3">CHK180-2868</strain>
    </source>
</reference>
<evidence type="ECO:0000313" key="3">
    <source>
        <dbReference type="EMBL" id="HIR05365.1"/>
    </source>
</evidence>
<dbReference type="GO" id="GO:0046657">
    <property type="term" value="P:folic acid catabolic process"/>
    <property type="evidence" value="ECO:0007669"/>
    <property type="project" value="TreeGrafter"/>
</dbReference>
<reference evidence="3" key="2">
    <citation type="journal article" date="2021" name="PeerJ">
        <title>Extensive microbial diversity within the chicken gut microbiome revealed by metagenomics and culture.</title>
        <authorList>
            <person name="Gilroy R."/>
            <person name="Ravi A."/>
            <person name="Getino M."/>
            <person name="Pursley I."/>
            <person name="Horton D.L."/>
            <person name="Alikhan N.F."/>
            <person name="Baker D."/>
            <person name="Gharbi K."/>
            <person name="Hall N."/>
            <person name="Watson M."/>
            <person name="Adriaenssens E.M."/>
            <person name="Foster-Nyarko E."/>
            <person name="Jarju S."/>
            <person name="Secka A."/>
            <person name="Antonio M."/>
            <person name="Oren A."/>
            <person name="Chaudhuri R.R."/>
            <person name="La Ragione R."/>
            <person name="Hildebrand F."/>
            <person name="Pallen M.J."/>
        </authorList>
    </citation>
    <scope>NUCLEOTIDE SEQUENCE</scope>
    <source>
        <strain evidence="3">CHK180-2868</strain>
    </source>
</reference>
<comment type="caution">
    <text evidence="3">The sequence shown here is derived from an EMBL/GenBank/DDBJ whole genome shotgun (WGS) entry which is preliminary data.</text>
</comment>
<dbReference type="Gene3D" id="3.40.630.10">
    <property type="entry name" value="Zn peptidases"/>
    <property type="match status" value="1"/>
</dbReference>
<sequence length="389" mass="42512">MNREEIQRMAERKIEELTPLIFDISRRIFQNPEPAFHETFAAGLLEQTLQNHGFRTRRGEGKLHTAIRADHDKKEGVLNIGFISEFDALPNGHSCGHNLIAASGIGAALAFDQLVKECSLPANSIFLGTPAEEGGGGKILMLEAGMFEGIDYAMMIHPCDATMVEDWSLAGQTVTFRFHGKSAHCAASPWLGANALAAATETVNMVNAWRSQFKDYSRVFPNITHGGEATNVIPDFAEVCYNIRSDNLEYHKELVRIVKTCARCAAEAFGVTVESEDSIAYAPIANSPILETYMKAAFERLGETVIPRYRDHGIGSTDMGNVSQALPAIHGHLFLAKENTHTVPFREAAGGKEGEDYVIKAATAMTLTAVSLATEPKLTGWKETEVEKA</sequence>
<name>A0A9D1A5H3_9FIRM</name>
<dbReference type="Gene3D" id="3.30.70.360">
    <property type="match status" value="1"/>
</dbReference>
<dbReference type="InterPro" id="IPR011650">
    <property type="entry name" value="Peptidase_M20_dimer"/>
</dbReference>
<dbReference type="EMBL" id="DVGC01000028">
    <property type="protein sequence ID" value="HIR05365.1"/>
    <property type="molecule type" value="Genomic_DNA"/>
</dbReference>
<dbReference type="SUPFAM" id="SSF53187">
    <property type="entry name" value="Zn-dependent exopeptidases"/>
    <property type="match status" value="1"/>
</dbReference>
<dbReference type="AlphaFoldDB" id="A0A9D1A5H3"/>
<dbReference type="CDD" id="cd03887">
    <property type="entry name" value="M20_Acy1L2"/>
    <property type="match status" value="1"/>
</dbReference>
<evidence type="ECO:0000313" key="4">
    <source>
        <dbReference type="Proteomes" id="UP000824250"/>
    </source>
</evidence>
<organism evidence="3 4">
    <name type="scientific">Candidatus Copromonas faecavium</name>
    <name type="common">nom. illeg.</name>
    <dbReference type="NCBI Taxonomy" id="2840740"/>
    <lineage>
        <taxon>Bacteria</taxon>
        <taxon>Bacillati</taxon>
        <taxon>Bacillota</taxon>
        <taxon>Clostridia</taxon>
        <taxon>Lachnospirales</taxon>
        <taxon>Lachnospiraceae</taxon>
        <taxon>Candidatus Copromonas (nom. illeg.)</taxon>
    </lineage>
</organism>
<evidence type="ECO:0000256" key="1">
    <source>
        <dbReference type="PIRNR" id="PIRNR037226"/>
    </source>
</evidence>
<dbReference type="InterPro" id="IPR002933">
    <property type="entry name" value="Peptidase_M20"/>
</dbReference>
<accession>A0A9D1A5H3</accession>
<gene>
    <name evidence="3" type="ORF">IAB28_05295</name>
</gene>
<dbReference type="GO" id="GO:0071713">
    <property type="term" value="F:para-aminobenzoyl-glutamate hydrolase activity"/>
    <property type="evidence" value="ECO:0007669"/>
    <property type="project" value="TreeGrafter"/>
</dbReference>
<dbReference type="PIRSF" id="PIRSF037226">
    <property type="entry name" value="Amidohydrolase_ACY1L2_prd"/>
    <property type="match status" value="1"/>
</dbReference>
<dbReference type="InterPro" id="IPR052030">
    <property type="entry name" value="Peptidase_M20/M20A_hydrolases"/>
</dbReference>
<comment type="similarity">
    <text evidence="1">Belongs to the peptidase M20A family.</text>
</comment>
<dbReference type="InterPro" id="IPR017439">
    <property type="entry name" value="Amidohydrolase"/>
</dbReference>
<dbReference type="InterPro" id="IPR036264">
    <property type="entry name" value="Bact_exopeptidase_dim_dom"/>
</dbReference>
<protein>
    <recommendedName>
        <fullName evidence="1">Peptidase M20 domain-containing protein 2</fullName>
    </recommendedName>
</protein>
<feature type="domain" description="Peptidase M20 dimerisation" evidence="2">
    <location>
        <begin position="173"/>
        <end position="262"/>
    </location>
</feature>
<dbReference type="GO" id="GO:0016805">
    <property type="term" value="F:dipeptidase activity"/>
    <property type="evidence" value="ECO:0007669"/>
    <property type="project" value="InterPro"/>
</dbReference>
<dbReference type="SUPFAM" id="SSF55031">
    <property type="entry name" value="Bacterial exopeptidase dimerisation domain"/>
    <property type="match status" value="1"/>
</dbReference>
<dbReference type="GO" id="GO:0005737">
    <property type="term" value="C:cytoplasm"/>
    <property type="evidence" value="ECO:0007669"/>
    <property type="project" value="TreeGrafter"/>
</dbReference>
<dbReference type="PANTHER" id="PTHR30575:SF0">
    <property type="entry name" value="XAA-ARG DIPEPTIDASE"/>
    <property type="match status" value="1"/>
</dbReference>
<dbReference type="PANTHER" id="PTHR30575">
    <property type="entry name" value="PEPTIDASE M20"/>
    <property type="match status" value="1"/>
</dbReference>
<proteinExistence type="inferred from homology"/>
<dbReference type="Proteomes" id="UP000824250">
    <property type="component" value="Unassembled WGS sequence"/>
</dbReference>